<evidence type="ECO:0000313" key="2">
    <source>
        <dbReference type="Proteomes" id="UP000031737"/>
    </source>
</evidence>
<dbReference type="VEuPathDB" id="TriTrypDB:TRSC58_04199"/>
<evidence type="ECO:0000313" key="1">
    <source>
        <dbReference type="EMBL" id="ESL08104.1"/>
    </source>
</evidence>
<reference evidence="1 2" key="1">
    <citation type="submission" date="2013-07" db="EMBL/GenBank/DDBJ databases">
        <authorList>
            <person name="Stoco P.H."/>
            <person name="Wagner G."/>
            <person name="Gerber A."/>
            <person name="Zaha A."/>
            <person name="Thompson C."/>
            <person name="Bartholomeu D.C."/>
            <person name="Luckemeyer D.D."/>
            <person name="Bahia D."/>
            <person name="Loreto E."/>
            <person name="Prestes E.B."/>
            <person name="Lima F.M."/>
            <person name="Rodrigues-Luiz G."/>
            <person name="Vallejo G.A."/>
            <person name="Filho J.F."/>
            <person name="Monteiro K.M."/>
            <person name="Tyler K.M."/>
            <person name="de Almeida L.G."/>
            <person name="Ortiz M.F."/>
            <person name="Siervo M.A."/>
            <person name="de Moraes M.H."/>
            <person name="Cunha O.L."/>
            <person name="Mendonca-Neto R."/>
            <person name="Silva R."/>
            <person name="Teixeira S.M."/>
            <person name="Murta S.M."/>
            <person name="Sincero T.C."/>
            <person name="Mendes T.A."/>
            <person name="Urmenyi T.P."/>
            <person name="Silva V.G."/>
            <person name="da Rocha W.D."/>
            <person name="Andersson B."/>
            <person name="Romanha A.J."/>
            <person name="Steindel M."/>
            <person name="de Vasconcelos A.T."/>
            <person name="Grisard E.C."/>
        </authorList>
    </citation>
    <scope>NUCLEOTIDE SEQUENCE [LARGE SCALE GENOMIC DNA]</scope>
    <source>
        <strain evidence="1 2">SC58</strain>
    </source>
</reference>
<dbReference type="OrthoDB" id="277184at2759"/>
<organism evidence="1 2">
    <name type="scientific">Trypanosoma rangeli SC58</name>
    <dbReference type="NCBI Taxonomy" id="429131"/>
    <lineage>
        <taxon>Eukaryota</taxon>
        <taxon>Discoba</taxon>
        <taxon>Euglenozoa</taxon>
        <taxon>Kinetoplastea</taxon>
        <taxon>Metakinetoplastina</taxon>
        <taxon>Trypanosomatida</taxon>
        <taxon>Trypanosomatidae</taxon>
        <taxon>Trypanosoma</taxon>
        <taxon>Herpetosoma</taxon>
    </lineage>
</organism>
<proteinExistence type="predicted"/>
<dbReference type="EMBL" id="AUPL01004199">
    <property type="protein sequence ID" value="ESL08104.1"/>
    <property type="molecule type" value="Genomic_DNA"/>
</dbReference>
<gene>
    <name evidence="1" type="ORF">TRSC58_04199</name>
</gene>
<dbReference type="AlphaFoldDB" id="A0A061IZK7"/>
<accession>A0A061IZK7</accession>
<protein>
    <submittedName>
        <fullName evidence="1">Uncharacterized protein</fullName>
    </submittedName>
</protein>
<name>A0A061IZK7_TRYRA</name>
<comment type="caution">
    <text evidence="1">The sequence shown here is derived from an EMBL/GenBank/DDBJ whole genome shotgun (WGS) entry which is preliminary data.</text>
</comment>
<keyword evidence="2" id="KW-1185">Reference proteome</keyword>
<sequence>MCYCLVRDFFQLRGSLFCFWRYVVWTLSSTCEMRRVALASLSLCLGTASQKPRQHYRFSAARSSESHSLMDYCRLLQKIHAAEDPNHIRRKRVEGIVRKMEANYTQWLTECGVKESLQVLHALASVARYLKRHRSATTDLQAGEEEWSGASPYFSPGVSDWLCVLLERAAPHASRPEDCLMLLRAAAELELSETQALQHLCRQLTRQEYTGSAAPAELVCVLRLISLLVKRCRMPIPQLDCLLCRLHTTPLDSRQALNVLSSLLRLRERHSVQVVRSVSWRAVEHVATYTPKDVIYALQAIALLSGCHETYAGAVLNRCIVLHAELKPTELGSVCKYVAMLSGSRANNETALCCSKELRRLLPALLSRAEQLLGCFSLRDARCVLGCLDQHKVHHSVVFSRLTPFVLEK</sequence>
<dbReference type="Proteomes" id="UP000031737">
    <property type="component" value="Unassembled WGS sequence"/>
</dbReference>